<dbReference type="Gene3D" id="3.30.230.20">
    <property type="entry name" value="lpxc deacetylase, domain 1"/>
    <property type="match status" value="1"/>
</dbReference>
<evidence type="ECO:0000256" key="6">
    <source>
        <dbReference type="ARBA" id="ARBA00022556"/>
    </source>
</evidence>
<feature type="binding site" evidence="12">
    <location>
        <position position="273"/>
    </location>
    <ligand>
        <name>Zn(2+)</name>
        <dbReference type="ChEBI" id="CHEBI:29105"/>
    </ligand>
</feature>
<evidence type="ECO:0000256" key="4">
    <source>
        <dbReference type="ARBA" id="ARBA00012745"/>
    </source>
</evidence>
<keyword evidence="9 12" id="KW-0862">Zinc</keyword>
<dbReference type="PANTHER" id="PTHR33694">
    <property type="entry name" value="UDP-3-O-ACYL-N-ACETYLGLUCOSAMINE DEACETYLASE 1, MITOCHONDRIAL-RELATED"/>
    <property type="match status" value="1"/>
</dbReference>
<evidence type="ECO:0000256" key="8">
    <source>
        <dbReference type="ARBA" id="ARBA00022801"/>
    </source>
</evidence>
<comment type="similarity">
    <text evidence="12">Belongs to the LpxC family.</text>
</comment>
<feature type="binding site" evidence="12">
    <location>
        <position position="110"/>
    </location>
    <ligand>
        <name>Zn(2+)</name>
        <dbReference type="ChEBI" id="CHEBI:29105"/>
    </ligand>
</feature>
<dbReference type="Pfam" id="PF03331">
    <property type="entry name" value="LpxC"/>
    <property type="match status" value="1"/>
</dbReference>
<dbReference type="InterPro" id="IPR015870">
    <property type="entry name" value="UDP-acyl_N-AcGlcN_deAcase_N"/>
</dbReference>
<evidence type="ECO:0000313" key="15">
    <source>
        <dbReference type="Proteomes" id="UP000068250"/>
    </source>
</evidence>
<dbReference type="UniPathway" id="UPA00359">
    <property type="reaction ID" value="UER00478"/>
</dbReference>
<dbReference type="EC" id="3.5.1.108" evidence="4 12"/>
<evidence type="ECO:0000313" key="13">
    <source>
        <dbReference type="EMBL" id="CEF56932.1"/>
    </source>
</evidence>
<keyword evidence="10 12" id="KW-0443">Lipid metabolism</keyword>
<dbReference type="AlphaFoldDB" id="A0A0U5F7M3"/>
<dbReference type="HAMAP" id="MF_00388">
    <property type="entry name" value="LpxC"/>
    <property type="match status" value="1"/>
</dbReference>
<dbReference type="RefSeq" id="WP_059024283.1">
    <property type="nucleotide sequence ID" value="NZ_LN609302.1"/>
</dbReference>
<reference evidence="15" key="2">
    <citation type="submission" date="2014-09" db="EMBL/GenBank/DDBJ databases">
        <authorList>
            <person name="Illeghems K.G."/>
        </authorList>
    </citation>
    <scope>NUCLEOTIDE SEQUENCE [LARGE SCALE GENOMIC DNA]</scope>
    <source>
        <strain evidence="15">LMG 23848T</strain>
    </source>
</reference>
<evidence type="ECO:0000313" key="14">
    <source>
        <dbReference type="EMBL" id="NHO39053.1"/>
    </source>
</evidence>
<dbReference type="Proteomes" id="UP000068250">
    <property type="component" value="Chromosome I"/>
</dbReference>
<evidence type="ECO:0000256" key="11">
    <source>
        <dbReference type="ARBA" id="ARBA00024535"/>
    </source>
</evidence>
<dbReference type="GO" id="GO:0046872">
    <property type="term" value="F:metal ion binding"/>
    <property type="evidence" value="ECO:0007669"/>
    <property type="project" value="UniProtKB-KW"/>
</dbReference>
<dbReference type="STRING" id="431306.AGA_2265"/>
<name>A0A0U5F7M3_9PROT</name>
<keyword evidence="16" id="KW-1185">Reference proteome</keyword>
<keyword evidence="5 12" id="KW-0444">Lipid biosynthesis</keyword>
<evidence type="ECO:0000256" key="7">
    <source>
        <dbReference type="ARBA" id="ARBA00022723"/>
    </source>
</evidence>
<keyword evidence="6 12" id="KW-0441">Lipid A biosynthesis</keyword>
<keyword evidence="7 12" id="KW-0479">Metal-binding</keyword>
<organism evidence="13 15">
    <name type="scientific">Acetobacter ghanensis</name>
    <dbReference type="NCBI Taxonomy" id="431306"/>
    <lineage>
        <taxon>Bacteria</taxon>
        <taxon>Pseudomonadati</taxon>
        <taxon>Pseudomonadota</taxon>
        <taxon>Alphaproteobacteria</taxon>
        <taxon>Acetobacterales</taxon>
        <taxon>Acetobacteraceae</taxon>
        <taxon>Acetobacter</taxon>
    </lineage>
</organism>
<protein>
    <recommendedName>
        <fullName evidence="4 12">UDP-3-O-acyl-N-acetylglucosamine deacetylase</fullName>
        <shortName evidence="12">UDP-3-O-acyl-GlcNAc deacetylase</shortName>
        <ecNumber evidence="4 12">3.5.1.108</ecNumber>
    </recommendedName>
    <alternativeName>
        <fullName evidence="12">UDP-3-O-[R-3-hydroxymyristoyl]-N-acetylglucosamine deacetylase</fullName>
    </alternativeName>
</protein>
<dbReference type="SUPFAM" id="SSF54211">
    <property type="entry name" value="Ribosomal protein S5 domain 2-like"/>
    <property type="match status" value="2"/>
</dbReference>
<dbReference type="EMBL" id="WOTE01000002">
    <property type="protein sequence ID" value="NHO39053.1"/>
    <property type="molecule type" value="Genomic_DNA"/>
</dbReference>
<proteinExistence type="inferred from homology"/>
<evidence type="ECO:0000256" key="3">
    <source>
        <dbReference type="ARBA" id="ARBA00005002"/>
    </source>
</evidence>
<comment type="function">
    <text evidence="2 12">Catalyzes the hydrolysis of UDP-3-O-myristoyl-N-acetylglucosamine to form UDP-3-O-myristoylglucosamine and acetate, the committed step in lipid A biosynthesis.</text>
</comment>
<evidence type="ECO:0000313" key="16">
    <source>
        <dbReference type="Proteomes" id="UP000657200"/>
    </source>
</evidence>
<evidence type="ECO:0000256" key="9">
    <source>
        <dbReference type="ARBA" id="ARBA00022833"/>
    </source>
</evidence>
<dbReference type="NCBIfam" id="TIGR00325">
    <property type="entry name" value="lpxC"/>
    <property type="match status" value="1"/>
</dbReference>
<evidence type="ECO:0000256" key="10">
    <source>
        <dbReference type="ARBA" id="ARBA00023098"/>
    </source>
</evidence>
<sequence length="326" mass="35361">MDNLSGEPTPYSKSAEILPATMRQMRTTSSPAQHTLHHAISAVGIGLHTGRSINLTMEPAPAGHGIVFQRTDLPDAAPLPARYDYVVETRLNTVLGDKNHPENRVATVEHLMAALCGCGIDNARILVDGPETPVFDGSAADFVFLLDCAGRKTQDLPRRVIQVMEPVRVDYKNAWVELLPNDGPTPHLSMSIDFPASAIGTQSFALDLTPTTFRNDLARNRTFAMRQEIEALHQAGLALGGSLLNAIVVDNDHVLNPTGLRCPDEFIRHKIMDAVGDLYMAGAVLNARFRGYRSGHALNNQLLHALFAQSSAWQDTTNLQSASAAA</sequence>
<evidence type="ECO:0000256" key="2">
    <source>
        <dbReference type="ARBA" id="ARBA00002923"/>
    </source>
</evidence>
<dbReference type="GO" id="GO:0103117">
    <property type="term" value="F:UDP-3-O-acyl-N-acetylglucosamine deacetylase activity"/>
    <property type="evidence" value="ECO:0007669"/>
    <property type="project" value="UniProtKB-UniRule"/>
</dbReference>
<feature type="binding site" evidence="12">
    <location>
        <position position="269"/>
    </location>
    <ligand>
        <name>Zn(2+)</name>
        <dbReference type="ChEBI" id="CHEBI:29105"/>
    </ligand>
</feature>
<dbReference type="Gene3D" id="3.30.1700.10">
    <property type="entry name" value="lpxc deacetylase, domain 2"/>
    <property type="match status" value="1"/>
</dbReference>
<dbReference type="OrthoDB" id="9802746at2"/>
<accession>A0A0U5F7M3</accession>
<keyword evidence="8 12" id="KW-0378">Hydrolase</keyword>
<comment type="pathway">
    <text evidence="3 12">Glycolipid biosynthesis; lipid IV(A) biosynthesis; lipid IV(A) from (3R)-3-hydroxytetradecanoyl-[acyl-carrier-protein] and UDP-N-acetyl-alpha-D-glucosamine: step 2/6.</text>
</comment>
<dbReference type="InterPro" id="IPR011334">
    <property type="entry name" value="UDP-acyl_GlcNac_deAcase_C"/>
</dbReference>
<dbReference type="InterPro" id="IPR020568">
    <property type="entry name" value="Ribosomal_Su5_D2-typ_SF"/>
</dbReference>
<comment type="catalytic activity">
    <reaction evidence="11 12">
        <text>a UDP-3-O-[(3R)-3-hydroxyacyl]-N-acetyl-alpha-D-glucosamine + H2O = a UDP-3-O-[(3R)-3-hydroxyacyl]-alpha-D-glucosamine + acetate</text>
        <dbReference type="Rhea" id="RHEA:67816"/>
        <dbReference type="ChEBI" id="CHEBI:15377"/>
        <dbReference type="ChEBI" id="CHEBI:30089"/>
        <dbReference type="ChEBI" id="CHEBI:137740"/>
        <dbReference type="ChEBI" id="CHEBI:173225"/>
        <dbReference type="EC" id="3.5.1.108"/>
    </reaction>
</comment>
<evidence type="ECO:0000256" key="5">
    <source>
        <dbReference type="ARBA" id="ARBA00022516"/>
    </source>
</evidence>
<reference evidence="14 16" key="3">
    <citation type="journal article" date="2020" name="Int. J. Syst. Evol. Microbiol.">
        <title>Novel acetic acid bacteria from cider fermentations: Acetobacter conturbans sp. nov. and Acetobacter fallax sp. nov.</title>
        <authorList>
            <person name="Sombolestani A.S."/>
            <person name="Cleenwerck I."/>
            <person name="Cnockaert M."/>
            <person name="Borremans W."/>
            <person name="Wieme A.D."/>
            <person name="De Vuyst L."/>
            <person name="Vandamme P."/>
        </authorList>
    </citation>
    <scope>NUCLEOTIDE SEQUENCE [LARGE SCALE GENOMIC DNA]</scope>
    <source>
        <strain evidence="14 16">LMG 23848</strain>
    </source>
</reference>
<dbReference type="GO" id="GO:0016020">
    <property type="term" value="C:membrane"/>
    <property type="evidence" value="ECO:0007669"/>
    <property type="project" value="GOC"/>
</dbReference>
<dbReference type="InterPro" id="IPR004463">
    <property type="entry name" value="UDP-acyl_GlcNac_deAcase"/>
</dbReference>
<evidence type="ECO:0000256" key="12">
    <source>
        <dbReference type="HAMAP-Rule" id="MF_00388"/>
    </source>
</evidence>
<dbReference type="GO" id="GO:0009245">
    <property type="term" value="P:lipid A biosynthetic process"/>
    <property type="evidence" value="ECO:0007669"/>
    <property type="project" value="UniProtKB-UniRule"/>
</dbReference>
<gene>
    <name evidence="12 13" type="primary">lpxC</name>
    <name evidence="13" type="ORF">AGA_2265</name>
    <name evidence="14" type="ORF">GOB80_05000</name>
</gene>
<dbReference type="PANTHER" id="PTHR33694:SF1">
    <property type="entry name" value="UDP-3-O-ACYL-N-ACETYLGLUCOSAMINE DEACETYLASE 1, MITOCHONDRIAL-RELATED"/>
    <property type="match status" value="1"/>
</dbReference>
<feature type="active site" description="Proton donor" evidence="12">
    <location>
        <position position="296"/>
    </location>
</feature>
<reference evidence="13" key="1">
    <citation type="submission" date="2014-09" db="EMBL/GenBank/DDBJ databases">
        <authorList>
            <person name="Magalhaes I.L.F."/>
            <person name="Oliveira U."/>
            <person name="Santos F.R."/>
            <person name="Vidigal T.H.D.A."/>
            <person name="Brescovit A.D."/>
            <person name="Santos A.J."/>
        </authorList>
    </citation>
    <scope>NUCLEOTIDE SEQUENCE</scope>
    <source>
        <strain evidence="13">LMG 23848T</strain>
    </source>
</reference>
<dbReference type="PATRIC" id="fig|431306.5.peg.2342"/>
<dbReference type="EMBL" id="LN609302">
    <property type="protein sequence ID" value="CEF56932.1"/>
    <property type="molecule type" value="Genomic_DNA"/>
</dbReference>
<evidence type="ECO:0000256" key="1">
    <source>
        <dbReference type="ARBA" id="ARBA00001947"/>
    </source>
</evidence>
<comment type="cofactor">
    <cofactor evidence="1 12">
        <name>Zn(2+)</name>
        <dbReference type="ChEBI" id="CHEBI:29105"/>
    </cofactor>
</comment>
<dbReference type="Proteomes" id="UP000657200">
    <property type="component" value="Unassembled WGS sequence"/>
</dbReference>